<dbReference type="InterPro" id="IPR011009">
    <property type="entry name" value="Kinase-like_dom_sf"/>
</dbReference>
<feature type="compositionally biased region" description="Basic and acidic residues" evidence="2">
    <location>
        <begin position="122"/>
        <end position="131"/>
    </location>
</feature>
<evidence type="ECO:0000313" key="4">
    <source>
        <dbReference type="Proteomes" id="UP000317178"/>
    </source>
</evidence>
<dbReference type="SUPFAM" id="SSF56112">
    <property type="entry name" value="Protein kinase-like (PK-like)"/>
    <property type="match status" value="1"/>
</dbReference>
<evidence type="ECO:0000256" key="2">
    <source>
        <dbReference type="SAM" id="MobiDB-lite"/>
    </source>
</evidence>
<dbReference type="Proteomes" id="UP000317178">
    <property type="component" value="Chromosome"/>
</dbReference>
<gene>
    <name evidence="3" type="ORF">Pla110_24080</name>
</gene>
<feature type="region of interest" description="Disordered" evidence="2">
    <location>
        <begin position="101"/>
        <end position="141"/>
    </location>
</feature>
<feature type="coiled-coil region" evidence="1">
    <location>
        <begin position="280"/>
        <end position="307"/>
    </location>
</feature>
<dbReference type="AlphaFoldDB" id="A0A518CN73"/>
<dbReference type="EMBL" id="CP036281">
    <property type="protein sequence ID" value="QDU80676.1"/>
    <property type="molecule type" value="Genomic_DNA"/>
</dbReference>
<dbReference type="KEGG" id="plon:Pla110_24080"/>
<evidence type="ECO:0000256" key="1">
    <source>
        <dbReference type="SAM" id="Coils"/>
    </source>
</evidence>
<dbReference type="RefSeq" id="WP_144995931.1">
    <property type="nucleotide sequence ID" value="NZ_CP036281.1"/>
</dbReference>
<proteinExistence type="predicted"/>
<dbReference type="Gene3D" id="1.10.510.10">
    <property type="entry name" value="Transferase(Phosphotransferase) domain 1"/>
    <property type="match status" value="1"/>
</dbReference>
<keyword evidence="4" id="KW-1185">Reference proteome</keyword>
<keyword evidence="1" id="KW-0175">Coiled coil</keyword>
<sequence>MTLDSGQRLPGLRWSHYQIDQLKSGEDYSPLYSAFKILFNHRYDEQEFYETAPEEWLPIWVRTTIRPSSNDEEELQSRIRLLRYEMDSILTAGSAWTPDPLDWVEFRPPEPAPESEQADNPSDERVQKTPEESSEETETPLPAAMLVFTMIQGDNLSVAQRKWPDDSMLRIRFLTEWLNFLQVLHEREQCLGAISPEEIIVDRSGHFQVLATDRILPVTQTEHLRWFFPPGRYPTSFSAPEVRSKTAAFDSRSDLYNWACLAMYVIGGIDLTLRSPVDENPLTTEELEQLTRNLKRLTGRYLAAMKSFAPGRFGTSEQLVVEIWKSAILQALKADPEQRPSSISELRNTAVEGRTVHKVAEKVKSWFRPVERGSE</sequence>
<organism evidence="3 4">
    <name type="scientific">Polystyrenella longa</name>
    <dbReference type="NCBI Taxonomy" id="2528007"/>
    <lineage>
        <taxon>Bacteria</taxon>
        <taxon>Pseudomonadati</taxon>
        <taxon>Planctomycetota</taxon>
        <taxon>Planctomycetia</taxon>
        <taxon>Planctomycetales</taxon>
        <taxon>Planctomycetaceae</taxon>
        <taxon>Polystyrenella</taxon>
    </lineage>
</organism>
<name>A0A518CN73_9PLAN</name>
<reference evidence="3 4" key="1">
    <citation type="submission" date="2019-02" db="EMBL/GenBank/DDBJ databases">
        <title>Deep-cultivation of Planctomycetes and their phenomic and genomic characterization uncovers novel biology.</title>
        <authorList>
            <person name="Wiegand S."/>
            <person name="Jogler M."/>
            <person name="Boedeker C."/>
            <person name="Pinto D."/>
            <person name="Vollmers J."/>
            <person name="Rivas-Marin E."/>
            <person name="Kohn T."/>
            <person name="Peeters S.H."/>
            <person name="Heuer A."/>
            <person name="Rast P."/>
            <person name="Oberbeckmann S."/>
            <person name="Bunk B."/>
            <person name="Jeske O."/>
            <person name="Meyerdierks A."/>
            <person name="Storesund J.E."/>
            <person name="Kallscheuer N."/>
            <person name="Luecker S."/>
            <person name="Lage O.M."/>
            <person name="Pohl T."/>
            <person name="Merkel B.J."/>
            <person name="Hornburger P."/>
            <person name="Mueller R.-W."/>
            <person name="Bruemmer F."/>
            <person name="Labrenz M."/>
            <person name="Spormann A.M."/>
            <person name="Op den Camp H."/>
            <person name="Overmann J."/>
            <person name="Amann R."/>
            <person name="Jetten M.S.M."/>
            <person name="Mascher T."/>
            <person name="Medema M.H."/>
            <person name="Devos D.P."/>
            <person name="Kaster A.-K."/>
            <person name="Ovreas L."/>
            <person name="Rohde M."/>
            <person name="Galperin M.Y."/>
            <person name="Jogler C."/>
        </authorList>
    </citation>
    <scope>NUCLEOTIDE SEQUENCE [LARGE SCALE GENOMIC DNA]</scope>
    <source>
        <strain evidence="3 4">Pla110</strain>
    </source>
</reference>
<protein>
    <recommendedName>
        <fullName evidence="5">Protein kinase domain-containing protein</fullName>
    </recommendedName>
</protein>
<evidence type="ECO:0000313" key="3">
    <source>
        <dbReference type="EMBL" id="QDU80676.1"/>
    </source>
</evidence>
<accession>A0A518CN73</accession>
<evidence type="ECO:0008006" key="5">
    <source>
        <dbReference type="Google" id="ProtNLM"/>
    </source>
</evidence>